<dbReference type="InterPro" id="IPR016181">
    <property type="entry name" value="Acyl_CoA_acyltransferase"/>
</dbReference>
<dbReference type="CDD" id="cd04301">
    <property type="entry name" value="NAT_SF"/>
    <property type="match status" value="1"/>
</dbReference>
<dbReference type="SUPFAM" id="SSF55729">
    <property type="entry name" value="Acyl-CoA N-acyltransferases (Nat)"/>
    <property type="match status" value="1"/>
</dbReference>
<comment type="caution">
    <text evidence="4">The sequence shown here is derived from an EMBL/GenBank/DDBJ whole genome shotgun (WGS) entry which is preliminary data.</text>
</comment>
<dbReference type="Proteomes" id="UP000245845">
    <property type="component" value="Unassembled WGS sequence"/>
</dbReference>
<protein>
    <submittedName>
        <fullName evidence="4">Putative acetyltransferase</fullName>
    </submittedName>
</protein>
<evidence type="ECO:0000256" key="2">
    <source>
        <dbReference type="ARBA" id="ARBA00023315"/>
    </source>
</evidence>
<proteinExistence type="predicted"/>
<sequence length="140" mass="16377">MIRKATENDLNTIMNIWLSVNISAHNFIPEEYWHNHFEDVRTAISSAEVYVFENGVIKGFAGLVENYIAGIFMKEEFQSKGIGGKLIHFLQSFKSELVLNVYEQNKNAVRFYEKQGFQISQRNIEKETGQMEYQMIWKKA</sequence>
<dbReference type="AlphaFoldDB" id="A0A2Y9BE59"/>
<dbReference type="RefSeq" id="WP_109730604.1">
    <property type="nucleotide sequence ID" value="NZ_BAAACK010000019.1"/>
</dbReference>
<organism evidence="4 5">
    <name type="scientific">Faecalicatena orotica</name>
    <dbReference type="NCBI Taxonomy" id="1544"/>
    <lineage>
        <taxon>Bacteria</taxon>
        <taxon>Bacillati</taxon>
        <taxon>Bacillota</taxon>
        <taxon>Clostridia</taxon>
        <taxon>Lachnospirales</taxon>
        <taxon>Lachnospiraceae</taxon>
        <taxon>Faecalicatena</taxon>
    </lineage>
</organism>
<evidence type="ECO:0000256" key="1">
    <source>
        <dbReference type="ARBA" id="ARBA00022679"/>
    </source>
</evidence>
<evidence type="ECO:0000259" key="3">
    <source>
        <dbReference type="PROSITE" id="PS51186"/>
    </source>
</evidence>
<keyword evidence="2" id="KW-0012">Acyltransferase</keyword>
<feature type="domain" description="N-acetyltransferase" evidence="3">
    <location>
        <begin position="1"/>
        <end position="140"/>
    </location>
</feature>
<dbReference type="EMBL" id="QGDL01000004">
    <property type="protein sequence ID" value="PWJ30160.1"/>
    <property type="molecule type" value="Genomic_DNA"/>
</dbReference>
<dbReference type="GO" id="GO:0016747">
    <property type="term" value="F:acyltransferase activity, transferring groups other than amino-acyl groups"/>
    <property type="evidence" value="ECO:0007669"/>
    <property type="project" value="InterPro"/>
</dbReference>
<keyword evidence="1 4" id="KW-0808">Transferase</keyword>
<dbReference type="PROSITE" id="PS51186">
    <property type="entry name" value="GNAT"/>
    <property type="match status" value="1"/>
</dbReference>
<accession>A0A2Y9BE59</accession>
<dbReference type="Pfam" id="PF13673">
    <property type="entry name" value="Acetyltransf_10"/>
    <property type="match status" value="1"/>
</dbReference>
<dbReference type="PANTHER" id="PTHR43800:SF1">
    <property type="entry name" value="PEPTIDYL-LYSINE N-ACETYLTRANSFERASE YJAB"/>
    <property type="match status" value="1"/>
</dbReference>
<dbReference type="Gene3D" id="3.40.630.30">
    <property type="match status" value="1"/>
</dbReference>
<gene>
    <name evidence="4" type="ORF">A8806_10423</name>
</gene>
<name>A0A2Y9BE59_9FIRM</name>
<dbReference type="PANTHER" id="PTHR43800">
    <property type="entry name" value="PEPTIDYL-LYSINE N-ACETYLTRANSFERASE YJAB"/>
    <property type="match status" value="1"/>
</dbReference>
<evidence type="ECO:0000313" key="4">
    <source>
        <dbReference type="EMBL" id="PWJ30160.1"/>
    </source>
</evidence>
<dbReference type="InterPro" id="IPR000182">
    <property type="entry name" value="GNAT_dom"/>
</dbReference>
<reference evidence="4 5" key="1">
    <citation type="submission" date="2018-05" db="EMBL/GenBank/DDBJ databases">
        <title>The Hungate 1000. A catalogue of reference genomes from the rumen microbiome.</title>
        <authorList>
            <person name="Kelly W."/>
        </authorList>
    </citation>
    <scope>NUCLEOTIDE SEQUENCE [LARGE SCALE GENOMIC DNA]</scope>
    <source>
        <strain evidence="4 5">NLAE-zl-C242</strain>
    </source>
</reference>
<keyword evidence="5" id="KW-1185">Reference proteome</keyword>
<dbReference type="OrthoDB" id="88131at2"/>
<evidence type="ECO:0000313" key="5">
    <source>
        <dbReference type="Proteomes" id="UP000245845"/>
    </source>
</evidence>